<keyword evidence="5" id="KW-1185">Reference proteome</keyword>
<protein>
    <recommendedName>
        <fullName evidence="3">CCHC-type domain-containing protein</fullName>
    </recommendedName>
</protein>
<dbReference type="InterPro" id="IPR001878">
    <property type="entry name" value="Znf_CCHC"/>
</dbReference>
<feature type="region of interest" description="Disordered" evidence="2">
    <location>
        <begin position="196"/>
        <end position="272"/>
    </location>
</feature>
<feature type="domain" description="CCHC-type" evidence="3">
    <location>
        <begin position="102"/>
        <end position="117"/>
    </location>
</feature>
<dbReference type="InterPro" id="IPR036875">
    <property type="entry name" value="Znf_CCHC_sf"/>
</dbReference>
<accession>A0ABR2WVA0</accession>
<feature type="compositionally biased region" description="Low complexity" evidence="2">
    <location>
        <begin position="225"/>
        <end position="271"/>
    </location>
</feature>
<sequence>MDSLHRTVGHTILNPEESNVSAMKPFPNKEISTENNPSTGTSSITTNASFDNQPNPSQPHSYMNSLLSTSSSSSNNISNLINTDEKSLTSEPAKAKPKRRTCYQCGEAGHTTMNCPQTEVNHTLPKRSSGKKLTPEEIQLVIHCYFKCEEERLTQKTAIKADSVRRTAFYLGMSKNTVARLVREYAQTGELPISKVRSESNKTQPVASEPSRKKLKWKEVDGLKSSKAAPSSSSAVGSNNSSALKSPLLHSPSPSPNSNSASATSTPVSSLGSVSNLPYTSSSTAVPAQSLMGIHGMLINSNPHYIESDAALSNIMNPVDDEDDTMLNFYTHIPDANPRN</sequence>
<comment type="caution">
    <text evidence="4">The sequence shown here is derived from an EMBL/GenBank/DDBJ whole genome shotgun (WGS) entry which is preliminary data.</text>
</comment>
<gene>
    <name evidence="4" type="ORF">K7432_006230</name>
</gene>
<dbReference type="Gene3D" id="4.10.60.10">
    <property type="entry name" value="Zinc finger, CCHC-type"/>
    <property type="match status" value="1"/>
</dbReference>
<evidence type="ECO:0000256" key="2">
    <source>
        <dbReference type="SAM" id="MobiDB-lite"/>
    </source>
</evidence>
<evidence type="ECO:0000313" key="4">
    <source>
        <dbReference type="EMBL" id="KAK9765447.1"/>
    </source>
</evidence>
<feature type="compositionally biased region" description="Polar residues" evidence="2">
    <location>
        <begin position="33"/>
        <end position="63"/>
    </location>
</feature>
<reference evidence="4 5" key="1">
    <citation type="submission" date="2023-04" db="EMBL/GenBank/DDBJ databases">
        <title>Genome of Basidiobolus ranarum AG-B5.</title>
        <authorList>
            <person name="Stajich J.E."/>
            <person name="Carter-House D."/>
            <person name="Gryganskyi A."/>
        </authorList>
    </citation>
    <scope>NUCLEOTIDE SEQUENCE [LARGE SCALE GENOMIC DNA]</scope>
    <source>
        <strain evidence="4 5">AG-B5</strain>
    </source>
</reference>
<proteinExistence type="predicted"/>
<evidence type="ECO:0000313" key="5">
    <source>
        <dbReference type="Proteomes" id="UP001479436"/>
    </source>
</evidence>
<name>A0ABR2WVA0_9FUNG</name>
<dbReference type="Proteomes" id="UP001479436">
    <property type="component" value="Unassembled WGS sequence"/>
</dbReference>
<evidence type="ECO:0000259" key="3">
    <source>
        <dbReference type="PROSITE" id="PS50158"/>
    </source>
</evidence>
<dbReference type="SUPFAM" id="SSF57756">
    <property type="entry name" value="Retrovirus zinc finger-like domains"/>
    <property type="match status" value="1"/>
</dbReference>
<feature type="region of interest" description="Disordered" evidence="2">
    <location>
        <begin position="1"/>
        <end position="95"/>
    </location>
</feature>
<feature type="compositionally biased region" description="Low complexity" evidence="2">
    <location>
        <begin position="64"/>
        <end position="82"/>
    </location>
</feature>
<dbReference type="PROSITE" id="PS50158">
    <property type="entry name" value="ZF_CCHC"/>
    <property type="match status" value="1"/>
</dbReference>
<keyword evidence="1" id="KW-0863">Zinc-finger</keyword>
<organism evidence="4 5">
    <name type="scientific">Basidiobolus ranarum</name>
    <dbReference type="NCBI Taxonomy" id="34480"/>
    <lineage>
        <taxon>Eukaryota</taxon>
        <taxon>Fungi</taxon>
        <taxon>Fungi incertae sedis</taxon>
        <taxon>Zoopagomycota</taxon>
        <taxon>Entomophthoromycotina</taxon>
        <taxon>Basidiobolomycetes</taxon>
        <taxon>Basidiobolales</taxon>
        <taxon>Basidiobolaceae</taxon>
        <taxon>Basidiobolus</taxon>
    </lineage>
</organism>
<evidence type="ECO:0000256" key="1">
    <source>
        <dbReference type="PROSITE-ProRule" id="PRU00047"/>
    </source>
</evidence>
<keyword evidence="1" id="KW-0479">Metal-binding</keyword>
<keyword evidence="1" id="KW-0862">Zinc</keyword>
<dbReference type="EMBL" id="JASJQH010000268">
    <property type="protein sequence ID" value="KAK9765447.1"/>
    <property type="molecule type" value="Genomic_DNA"/>
</dbReference>
<dbReference type="SMART" id="SM00343">
    <property type="entry name" value="ZnF_C2HC"/>
    <property type="match status" value="1"/>
</dbReference>